<dbReference type="InterPro" id="IPR006764">
    <property type="entry name" value="SAM_dep_MeTrfase_SAV2177_type"/>
</dbReference>
<dbReference type="GO" id="GO:0008168">
    <property type="term" value="F:methyltransferase activity"/>
    <property type="evidence" value="ECO:0007669"/>
    <property type="project" value="UniProtKB-KW"/>
</dbReference>
<proteinExistence type="predicted"/>
<gene>
    <name evidence="2" type="ORF">G5C51_27555</name>
</gene>
<protein>
    <submittedName>
        <fullName evidence="2">SAM-dependent methyltransferase</fullName>
    </submittedName>
</protein>
<dbReference type="Proteomes" id="UP000481583">
    <property type="component" value="Unassembled WGS sequence"/>
</dbReference>
<keyword evidence="3" id="KW-1185">Reference proteome</keyword>
<reference evidence="2 3" key="1">
    <citation type="submission" date="2020-02" db="EMBL/GenBank/DDBJ databases">
        <title>Whole-genome analyses of novel actinobacteria.</title>
        <authorList>
            <person name="Sahin N."/>
        </authorList>
    </citation>
    <scope>NUCLEOTIDE SEQUENCE [LARGE SCALE GENOMIC DNA]</scope>
    <source>
        <strain evidence="2 3">A7024</strain>
    </source>
</reference>
<keyword evidence="2" id="KW-0808">Transferase</keyword>
<dbReference type="GO" id="GO:0032259">
    <property type="term" value="P:methylation"/>
    <property type="evidence" value="ECO:0007669"/>
    <property type="project" value="UniProtKB-KW"/>
</dbReference>
<comment type="caution">
    <text evidence="2">The sequence shown here is derived from an EMBL/GenBank/DDBJ whole genome shotgun (WGS) entry which is preliminary data.</text>
</comment>
<dbReference type="InterPro" id="IPR029063">
    <property type="entry name" value="SAM-dependent_MTases_sf"/>
</dbReference>
<organism evidence="2 3">
    <name type="scientific">Streptomyces coryli</name>
    <dbReference type="NCBI Taxonomy" id="1128680"/>
    <lineage>
        <taxon>Bacteria</taxon>
        <taxon>Bacillati</taxon>
        <taxon>Actinomycetota</taxon>
        <taxon>Actinomycetes</taxon>
        <taxon>Kitasatosporales</taxon>
        <taxon>Streptomycetaceae</taxon>
        <taxon>Streptomyces</taxon>
    </lineage>
</organism>
<name>A0A6G4U5Y4_9ACTN</name>
<keyword evidence="2" id="KW-0489">Methyltransferase</keyword>
<evidence type="ECO:0000256" key="1">
    <source>
        <dbReference type="SAM" id="MobiDB-lite"/>
    </source>
</evidence>
<dbReference type="Pfam" id="PF04672">
    <property type="entry name" value="Methyltransf_19"/>
    <property type="match status" value="1"/>
</dbReference>
<evidence type="ECO:0000313" key="3">
    <source>
        <dbReference type="Proteomes" id="UP000481583"/>
    </source>
</evidence>
<accession>A0A6G4U5Y4</accession>
<dbReference type="AlphaFoldDB" id="A0A6G4U5Y4"/>
<dbReference type="EMBL" id="JAAKZV010000154">
    <property type="protein sequence ID" value="NGN67645.1"/>
    <property type="molecule type" value="Genomic_DNA"/>
</dbReference>
<evidence type="ECO:0000313" key="2">
    <source>
        <dbReference type="EMBL" id="NGN67645.1"/>
    </source>
</evidence>
<feature type="region of interest" description="Disordered" evidence="1">
    <location>
        <begin position="285"/>
        <end position="307"/>
    </location>
</feature>
<dbReference type="Gene3D" id="3.40.50.150">
    <property type="entry name" value="Vaccinia Virus protein VP39"/>
    <property type="match status" value="1"/>
</dbReference>
<dbReference type="PIRSF" id="PIRSF017393">
    <property type="entry name" value="MTase_SAV2177"/>
    <property type="match status" value="1"/>
</dbReference>
<sequence>MTVLPSWTGAQPVPTTSRTRLAVDSFASVRVRVVGVARDISGSGAESRDVIDVTVPHSARIWNYWLGGKDNYEVDRQAGDEYIRVSPNVVDVARASRGFLVRSIRYLVGEAGVRQFLDVGTGLPTAQNTHEVAQAIAPESRIVYVDHDPLVLAHARALLVGTEEGATDYIDAELREPGAILAQAEKTLDFGRPIGLILSGIMGHVADLQEARAIVRRLLEALPSGSYLSLNDGTSTVHAEVQDAQDQYNESGAIPYTLRTPEEIAGFFDGLEIVEPGVVSCPLWRPDTGQVGTPEPQDAFGGVGRLP</sequence>
<dbReference type="SUPFAM" id="SSF53335">
    <property type="entry name" value="S-adenosyl-L-methionine-dependent methyltransferases"/>
    <property type="match status" value="1"/>
</dbReference>